<organism evidence="11 12">
    <name type="scientific">Ceraceosorus bombacis</name>
    <dbReference type="NCBI Taxonomy" id="401625"/>
    <lineage>
        <taxon>Eukaryota</taxon>
        <taxon>Fungi</taxon>
        <taxon>Dikarya</taxon>
        <taxon>Basidiomycota</taxon>
        <taxon>Ustilaginomycotina</taxon>
        <taxon>Exobasidiomycetes</taxon>
        <taxon>Ceraceosorales</taxon>
        <taxon>Ceraceosoraceae</taxon>
        <taxon>Ceraceosorus</taxon>
    </lineage>
</organism>
<keyword evidence="7 9" id="KW-0804">Transcription</keyword>
<sequence>MPAASSTSAASIKSGAGASTATTSLPGSLEEAKERYESTKSTLRSGLSKKRQIDRTLTDLESQIYLFEGSYLSSTASSGGNIIKGFDGYLNTSSATYTRSLELKANEGKKAASHATASSARNSVAGAGADDAPPPPSKKTSAAANKADGPTHLLAQIFWPQAAQPYGLRKHFDMDFEVTSNGNSIEHHGITVSMNQTRAICLYPGRRKREGSGLRS</sequence>
<evidence type="ECO:0000256" key="2">
    <source>
        <dbReference type="ARBA" id="ARBA00010916"/>
    </source>
</evidence>
<dbReference type="EMBL" id="CCYA01000269">
    <property type="protein sequence ID" value="CEH18078.1"/>
    <property type="molecule type" value="Genomic_DNA"/>
</dbReference>
<keyword evidence="5 9" id="KW-0805">Transcription regulation</keyword>
<dbReference type="InterPro" id="IPR015418">
    <property type="entry name" value="Eaf6"/>
</dbReference>
<dbReference type="PANTHER" id="PTHR13476">
    <property type="entry name" value="CHROMATIN MODIFICATION-RELATED PROTEIN MEAF6"/>
    <property type="match status" value="1"/>
</dbReference>
<dbReference type="Pfam" id="PF09340">
    <property type="entry name" value="NuA4"/>
    <property type="match status" value="1"/>
</dbReference>
<dbReference type="GO" id="GO:0035267">
    <property type="term" value="C:NuA4 histone acetyltransferase complex"/>
    <property type="evidence" value="ECO:0007669"/>
    <property type="project" value="UniProtKB-UniRule"/>
</dbReference>
<reference evidence="12" key="1">
    <citation type="submission" date="2014-09" db="EMBL/GenBank/DDBJ databases">
        <authorList>
            <person name="Sharma Rahul"/>
            <person name="Thines Marco"/>
        </authorList>
    </citation>
    <scope>NUCLEOTIDE SEQUENCE [LARGE SCALE GENOMIC DNA]</scope>
</reference>
<dbReference type="GO" id="GO:0006325">
    <property type="term" value="P:chromatin organization"/>
    <property type="evidence" value="ECO:0007669"/>
    <property type="project" value="UniProtKB-KW"/>
</dbReference>
<evidence type="ECO:0000256" key="1">
    <source>
        <dbReference type="ARBA" id="ARBA00004123"/>
    </source>
</evidence>
<evidence type="ECO:0000256" key="6">
    <source>
        <dbReference type="ARBA" id="ARBA00023054"/>
    </source>
</evidence>
<protein>
    <recommendedName>
        <fullName evidence="3 9">Chromatin modification-related protein EAF6</fullName>
    </recommendedName>
</protein>
<evidence type="ECO:0000256" key="4">
    <source>
        <dbReference type="ARBA" id="ARBA00022853"/>
    </source>
</evidence>
<evidence type="ECO:0000256" key="7">
    <source>
        <dbReference type="ARBA" id="ARBA00023163"/>
    </source>
</evidence>
<evidence type="ECO:0000313" key="12">
    <source>
        <dbReference type="Proteomes" id="UP000054845"/>
    </source>
</evidence>
<keyword evidence="6" id="KW-0175">Coiled coil</keyword>
<evidence type="ECO:0000256" key="8">
    <source>
        <dbReference type="ARBA" id="ARBA00023242"/>
    </source>
</evidence>
<dbReference type="GO" id="GO:0006281">
    <property type="term" value="P:DNA repair"/>
    <property type="evidence" value="ECO:0007669"/>
    <property type="project" value="UniProtKB-UniRule"/>
</dbReference>
<keyword evidence="4 9" id="KW-0156">Chromatin regulator</keyword>
<evidence type="ECO:0000256" key="3">
    <source>
        <dbReference type="ARBA" id="ARBA00018504"/>
    </source>
</evidence>
<feature type="region of interest" description="Disordered" evidence="10">
    <location>
        <begin position="112"/>
        <end position="146"/>
    </location>
</feature>
<keyword evidence="9" id="KW-0227">DNA damage</keyword>
<keyword evidence="8 9" id="KW-0539">Nucleus</keyword>
<comment type="similarity">
    <text evidence="2 9">Belongs to the EAF6 family.</text>
</comment>
<evidence type="ECO:0000256" key="5">
    <source>
        <dbReference type="ARBA" id="ARBA00023015"/>
    </source>
</evidence>
<dbReference type="STRING" id="401625.A0A0P1BQK6"/>
<proteinExistence type="inferred from homology"/>
<dbReference type="AlphaFoldDB" id="A0A0P1BQK6"/>
<name>A0A0P1BQK6_9BASI</name>
<comment type="function">
    <text evidence="9">Component of the NuA4 histone acetyltransferase complex which is involved in transcriptional activation of selected genes principally by acetylation of nucleosomal histone H4 and H2A. The NuA4 complex is also involved in DNA repair.</text>
</comment>
<dbReference type="GO" id="GO:0005634">
    <property type="term" value="C:nucleus"/>
    <property type="evidence" value="ECO:0007669"/>
    <property type="project" value="UniProtKB-SubCell"/>
</dbReference>
<evidence type="ECO:0000256" key="9">
    <source>
        <dbReference type="RuleBase" id="RU368022"/>
    </source>
</evidence>
<keyword evidence="12" id="KW-1185">Reference proteome</keyword>
<comment type="subunit">
    <text evidence="9">Component of the NuA4 histone acetyltransferase complex.</text>
</comment>
<feature type="compositionally biased region" description="Low complexity" evidence="10">
    <location>
        <begin position="113"/>
        <end position="131"/>
    </location>
</feature>
<accession>A0A0P1BQK6</accession>
<evidence type="ECO:0000313" key="11">
    <source>
        <dbReference type="EMBL" id="CEH18078.1"/>
    </source>
</evidence>
<feature type="region of interest" description="Disordered" evidence="10">
    <location>
        <begin position="1"/>
        <end position="51"/>
    </location>
</feature>
<dbReference type="OrthoDB" id="440324at2759"/>
<dbReference type="Proteomes" id="UP000054845">
    <property type="component" value="Unassembled WGS sequence"/>
</dbReference>
<evidence type="ECO:0000256" key="10">
    <source>
        <dbReference type="SAM" id="MobiDB-lite"/>
    </source>
</evidence>
<keyword evidence="9" id="KW-0234">DNA repair</keyword>
<feature type="compositionally biased region" description="Low complexity" evidence="10">
    <location>
        <begin position="1"/>
        <end position="24"/>
    </location>
</feature>
<comment type="subcellular location">
    <subcellularLocation>
        <location evidence="1 9">Nucleus</location>
    </subcellularLocation>
</comment>